<dbReference type="AlphaFoldDB" id="A0ABD3AFI2"/>
<proteinExistence type="predicted"/>
<evidence type="ECO:0000313" key="2">
    <source>
        <dbReference type="Proteomes" id="UP001630127"/>
    </source>
</evidence>
<accession>A0ABD3AFI2</accession>
<dbReference type="Proteomes" id="UP001630127">
    <property type="component" value="Unassembled WGS sequence"/>
</dbReference>
<name>A0ABD3AFI2_9GENT</name>
<reference evidence="1 2" key="1">
    <citation type="submission" date="2024-11" db="EMBL/GenBank/DDBJ databases">
        <title>A near-complete genome assembly of Cinchona calisaya.</title>
        <authorList>
            <person name="Lian D.C."/>
            <person name="Zhao X.W."/>
            <person name="Wei L."/>
        </authorList>
    </citation>
    <scope>NUCLEOTIDE SEQUENCE [LARGE SCALE GENOMIC DNA]</scope>
    <source>
        <tissue evidence="1">Nenye</tissue>
    </source>
</reference>
<evidence type="ECO:0000313" key="1">
    <source>
        <dbReference type="EMBL" id="KAL3529522.1"/>
    </source>
</evidence>
<keyword evidence="2" id="KW-1185">Reference proteome</keyword>
<comment type="caution">
    <text evidence="1">The sequence shown here is derived from an EMBL/GenBank/DDBJ whole genome shotgun (WGS) entry which is preliminary data.</text>
</comment>
<dbReference type="EMBL" id="JBJUIK010000004">
    <property type="protein sequence ID" value="KAL3529522.1"/>
    <property type="molecule type" value="Genomic_DNA"/>
</dbReference>
<organism evidence="1 2">
    <name type="scientific">Cinchona calisaya</name>
    <dbReference type="NCBI Taxonomy" id="153742"/>
    <lineage>
        <taxon>Eukaryota</taxon>
        <taxon>Viridiplantae</taxon>
        <taxon>Streptophyta</taxon>
        <taxon>Embryophyta</taxon>
        <taxon>Tracheophyta</taxon>
        <taxon>Spermatophyta</taxon>
        <taxon>Magnoliopsida</taxon>
        <taxon>eudicotyledons</taxon>
        <taxon>Gunneridae</taxon>
        <taxon>Pentapetalae</taxon>
        <taxon>asterids</taxon>
        <taxon>lamiids</taxon>
        <taxon>Gentianales</taxon>
        <taxon>Rubiaceae</taxon>
        <taxon>Cinchonoideae</taxon>
        <taxon>Cinchoneae</taxon>
        <taxon>Cinchona</taxon>
    </lineage>
</organism>
<protein>
    <submittedName>
        <fullName evidence="1">Uncharacterized protein</fullName>
    </submittedName>
</protein>
<gene>
    <name evidence="1" type="ORF">ACH5RR_008844</name>
</gene>
<sequence length="173" mass="19810">MQDHLNGIPIPRMMADNGAEGGYSHVGYLAYGCHHWLPGNLSCFLHCGNYIFILQCIVRRDWIHVGSCTASSLYQMLLLWNGDEAKVIKADLKPFMVEVHTAEVVYYYSNIIPYQVIKNKVDGKPEVAKIRLLIVAKEWKAINKELFRPVIIGQRLEKLGESSNNEYQSQRRT</sequence>